<sequence>MEMKNNNKTTMVSTGGRGGRGKNRGSRGNRGGSSGRTGNVSSRGRTGINYERLHKVREGGVRKTSKVTKEKGRGRQEEIEVTKIIVNSPIYEKEEISSQSSDELDDREKELKRELLENLEVADTRGEELVAKLDENEGDLKRVLKELEEEMEKELIEGSRGDDNYVSEEDIPLNILKKRRKSNKDDDSEEDIPLKILRKRRKLKKNSSYTTKTTSADIPSINTNIIERNKYKIETLNEYQHLSKRFEQQIVKYNKTKRSLNLYFMKANEIQTEIKDSNSTNIHQQNLERTKKLFGDDSKCQEEIKTFYELQDDLKMISEACNKAVMDGVYE</sequence>
<gene>
    <name evidence="3" type="ORF">Glove_232g66</name>
</gene>
<feature type="coiled-coil region" evidence="1">
    <location>
        <begin position="130"/>
        <end position="157"/>
    </location>
</feature>
<feature type="compositionally biased region" description="Polar residues" evidence="2">
    <location>
        <begin position="1"/>
        <end position="12"/>
    </location>
</feature>
<evidence type="ECO:0000313" key="4">
    <source>
        <dbReference type="Proteomes" id="UP000266861"/>
    </source>
</evidence>
<evidence type="ECO:0000256" key="2">
    <source>
        <dbReference type="SAM" id="MobiDB-lite"/>
    </source>
</evidence>
<comment type="caution">
    <text evidence="3">The sequence shown here is derived from an EMBL/GenBank/DDBJ whole genome shotgun (WGS) entry which is preliminary data.</text>
</comment>
<dbReference type="OrthoDB" id="2587563at2759"/>
<proteinExistence type="predicted"/>
<reference evidence="3 4" key="1">
    <citation type="submission" date="2018-08" db="EMBL/GenBank/DDBJ databases">
        <title>Genome and evolution of the arbuscular mycorrhizal fungus Diversispora epigaea (formerly Glomus versiforme) and its bacterial endosymbionts.</title>
        <authorList>
            <person name="Sun X."/>
            <person name="Fei Z."/>
            <person name="Harrison M."/>
        </authorList>
    </citation>
    <scope>NUCLEOTIDE SEQUENCE [LARGE SCALE GENOMIC DNA]</scope>
    <source>
        <strain evidence="3 4">IT104</strain>
    </source>
</reference>
<evidence type="ECO:0000313" key="3">
    <source>
        <dbReference type="EMBL" id="RHZ73261.1"/>
    </source>
</evidence>
<protein>
    <submittedName>
        <fullName evidence="3">Uncharacterized protein</fullName>
    </submittedName>
</protein>
<name>A0A397IBM5_9GLOM</name>
<feature type="region of interest" description="Disordered" evidence="2">
    <location>
        <begin position="1"/>
        <end position="76"/>
    </location>
</feature>
<dbReference type="AlphaFoldDB" id="A0A397IBM5"/>
<dbReference type="EMBL" id="PQFF01000215">
    <property type="protein sequence ID" value="RHZ73261.1"/>
    <property type="molecule type" value="Genomic_DNA"/>
</dbReference>
<organism evidence="3 4">
    <name type="scientific">Diversispora epigaea</name>
    <dbReference type="NCBI Taxonomy" id="1348612"/>
    <lineage>
        <taxon>Eukaryota</taxon>
        <taxon>Fungi</taxon>
        <taxon>Fungi incertae sedis</taxon>
        <taxon>Mucoromycota</taxon>
        <taxon>Glomeromycotina</taxon>
        <taxon>Glomeromycetes</taxon>
        <taxon>Diversisporales</taxon>
        <taxon>Diversisporaceae</taxon>
        <taxon>Diversispora</taxon>
    </lineage>
</organism>
<feature type="compositionally biased region" description="Basic and acidic residues" evidence="2">
    <location>
        <begin position="51"/>
        <end position="76"/>
    </location>
</feature>
<keyword evidence="1" id="KW-0175">Coiled coil</keyword>
<feature type="compositionally biased region" description="Low complexity" evidence="2">
    <location>
        <begin position="36"/>
        <end position="47"/>
    </location>
</feature>
<evidence type="ECO:0000256" key="1">
    <source>
        <dbReference type="SAM" id="Coils"/>
    </source>
</evidence>
<keyword evidence="4" id="KW-1185">Reference proteome</keyword>
<accession>A0A397IBM5</accession>
<dbReference type="Proteomes" id="UP000266861">
    <property type="component" value="Unassembled WGS sequence"/>
</dbReference>